<dbReference type="OrthoDB" id="7203715at2759"/>
<keyword evidence="2" id="KW-1185">Reference proteome</keyword>
<comment type="caution">
    <text evidence="1">The sequence shown here is derived from an EMBL/GenBank/DDBJ whole genome shotgun (WGS) entry which is preliminary data.</text>
</comment>
<protein>
    <submittedName>
        <fullName evidence="1">Uncharacterized protein</fullName>
    </submittedName>
</protein>
<evidence type="ECO:0000313" key="1">
    <source>
        <dbReference type="EMBL" id="CAB4046364.1"/>
    </source>
</evidence>
<evidence type="ECO:0000313" key="2">
    <source>
        <dbReference type="Proteomes" id="UP001152795"/>
    </source>
</evidence>
<gene>
    <name evidence="1" type="ORF">PACLA_8A026454</name>
</gene>
<proteinExistence type="predicted"/>
<reference evidence="1" key="1">
    <citation type="submission" date="2020-04" db="EMBL/GenBank/DDBJ databases">
        <authorList>
            <person name="Alioto T."/>
            <person name="Alioto T."/>
            <person name="Gomez Garrido J."/>
        </authorList>
    </citation>
    <scope>NUCLEOTIDE SEQUENCE</scope>
    <source>
        <strain evidence="1">A484AB</strain>
    </source>
</reference>
<feature type="non-terminal residue" evidence="1">
    <location>
        <position position="87"/>
    </location>
</feature>
<sequence length="87" mass="10687">MQMQWVKKADDFTNVDKEKSERSGRYFQREWFESYEWLVYNREKNKAFCKTCTTYYNDDTHKGVFGNYEAGFGNWKKGLEKFKEHQE</sequence>
<dbReference type="AlphaFoldDB" id="A0A6S7KU32"/>
<dbReference type="Proteomes" id="UP001152795">
    <property type="component" value="Unassembled WGS sequence"/>
</dbReference>
<accession>A0A6S7KU32</accession>
<organism evidence="1 2">
    <name type="scientific">Paramuricea clavata</name>
    <name type="common">Red gorgonian</name>
    <name type="synonym">Violescent sea-whip</name>
    <dbReference type="NCBI Taxonomy" id="317549"/>
    <lineage>
        <taxon>Eukaryota</taxon>
        <taxon>Metazoa</taxon>
        <taxon>Cnidaria</taxon>
        <taxon>Anthozoa</taxon>
        <taxon>Octocorallia</taxon>
        <taxon>Malacalcyonacea</taxon>
        <taxon>Plexauridae</taxon>
        <taxon>Paramuricea</taxon>
    </lineage>
</organism>
<dbReference type="EMBL" id="CACRXK020050951">
    <property type="protein sequence ID" value="CAB4046364.1"/>
    <property type="molecule type" value="Genomic_DNA"/>
</dbReference>
<name>A0A6S7KU32_PARCT</name>